<organism evidence="2">
    <name type="scientific">uncultured Caudovirales phage</name>
    <dbReference type="NCBI Taxonomy" id="2100421"/>
    <lineage>
        <taxon>Viruses</taxon>
        <taxon>Duplodnaviria</taxon>
        <taxon>Heunggongvirae</taxon>
        <taxon>Uroviricota</taxon>
        <taxon>Caudoviricetes</taxon>
        <taxon>Peduoviridae</taxon>
        <taxon>Maltschvirus</taxon>
        <taxon>Maltschvirus maltsch</taxon>
    </lineage>
</organism>
<reference evidence="2" key="1">
    <citation type="submission" date="2020-05" db="EMBL/GenBank/DDBJ databases">
        <authorList>
            <person name="Chiriac C."/>
            <person name="Salcher M."/>
            <person name="Ghai R."/>
            <person name="Kavagutti S V."/>
        </authorList>
    </citation>
    <scope>NUCLEOTIDE SEQUENCE</scope>
</reference>
<accession>A0A6J5Q0B1</accession>
<evidence type="ECO:0000313" key="4">
    <source>
        <dbReference type="EMBL" id="CAB4200207.1"/>
    </source>
</evidence>
<sequence length="162" mass="18148">MELTLSREFYPAGRAPVSRQKICALESAMMEQVPKEDLMSVEDRAGHYFAPGLYCREFQLNAGEVVVGKIHKHAHLITLVRGDVEIVDEFDRQSISGPKTWVSTPGVKRVVYARSDALFLTFHPTKETDLAKIEEHVIAPDYASLDSFLSNIALTSDKEIVL</sequence>
<name>A0A6J5Q0B1_9CAUD</name>
<dbReference type="EMBL" id="LR796467">
    <property type="protein sequence ID" value="CAB4146658.1"/>
    <property type="molecule type" value="Genomic_DNA"/>
</dbReference>
<evidence type="ECO:0000313" key="2">
    <source>
        <dbReference type="EMBL" id="CAB4177693.1"/>
    </source>
</evidence>
<dbReference type="EMBL" id="LR797301">
    <property type="protein sequence ID" value="CAB4200207.1"/>
    <property type="molecule type" value="Genomic_DNA"/>
</dbReference>
<proteinExistence type="predicted"/>
<evidence type="ECO:0000313" key="3">
    <source>
        <dbReference type="EMBL" id="CAB4187170.1"/>
    </source>
</evidence>
<gene>
    <name evidence="2" type="ORF">UFOVP1008_33</name>
    <name evidence="3" type="ORF">UFOVP1160_13</name>
    <name evidence="4" type="ORF">UFOVP1352_37</name>
    <name evidence="1" type="ORF">UFOVP498_41</name>
</gene>
<evidence type="ECO:0000313" key="1">
    <source>
        <dbReference type="EMBL" id="CAB4146658.1"/>
    </source>
</evidence>
<dbReference type="EMBL" id="LR797110">
    <property type="protein sequence ID" value="CAB4187170.1"/>
    <property type="molecule type" value="Genomic_DNA"/>
</dbReference>
<protein>
    <submittedName>
        <fullName evidence="2">Uncharacterized protein</fullName>
    </submittedName>
</protein>
<dbReference type="EMBL" id="LR796954">
    <property type="protein sequence ID" value="CAB4177693.1"/>
    <property type="molecule type" value="Genomic_DNA"/>
</dbReference>